<organism evidence="1 2">
    <name type="scientific">Pseudomyxococcus hansupus</name>
    <dbReference type="NCBI Taxonomy" id="1297742"/>
    <lineage>
        <taxon>Bacteria</taxon>
        <taxon>Pseudomonadati</taxon>
        <taxon>Myxococcota</taxon>
        <taxon>Myxococcia</taxon>
        <taxon>Myxococcales</taxon>
        <taxon>Cystobacterineae</taxon>
        <taxon>Myxococcaceae</taxon>
        <taxon>Pseudomyxococcus</taxon>
    </lineage>
</organism>
<dbReference type="EMBL" id="CP012109">
    <property type="protein sequence ID" value="AKQ70467.1"/>
    <property type="molecule type" value="Genomic_DNA"/>
</dbReference>
<gene>
    <name evidence="1" type="ORF">A176_007379</name>
</gene>
<dbReference type="STRING" id="1297742.A176_007379"/>
<evidence type="ECO:0000313" key="2">
    <source>
        <dbReference type="Proteomes" id="UP000009026"/>
    </source>
</evidence>
<dbReference type="OrthoDB" id="9810066at2"/>
<dbReference type="PATRIC" id="fig|1297742.4.peg.7508"/>
<dbReference type="GO" id="GO:0032259">
    <property type="term" value="P:methylation"/>
    <property type="evidence" value="ECO:0007669"/>
    <property type="project" value="UniProtKB-KW"/>
</dbReference>
<reference evidence="1 2" key="1">
    <citation type="journal article" date="2016" name="PLoS ONE">
        <title>Complete Genome Sequence and Comparative Genomics of a Novel Myxobacterium Myxococcus hansupus.</title>
        <authorList>
            <person name="Sharma G."/>
            <person name="Narwani T."/>
            <person name="Subramanian S."/>
        </authorList>
    </citation>
    <scope>NUCLEOTIDE SEQUENCE [LARGE SCALE GENOMIC DNA]</scope>
    <source>
        <strain evidence="2">mixupus</strain>
    </source>
</reference>
<dbReference type="InterPro" id="IPR050261">
    <property type="entry name" value="FrsA_esterase"/>
</dbReference>
<dbReference type="RefSeq" id="WP_002633925.1">
    <property type="nucleotide sequence ID" value="NZ_CP012109.1"/>
</dbReference>
<dbReference type="SUPFAM" id="SSF53474">
    <property type="entry name" value="alpha/beta-Hydrolases"/>
    <property type="match status" value="1"/>
</dbReference>
<dbReference type="Proteomes" id="UP000009026">
    <property type="component" value="Chromosome"/>
</dbReference>
<dbReference type="KEGG" id="mym:A176_007379"/>
<dbReference type="AlphaFoldDB" id="A0A0H4XQ15"/>
<dbReference type="Gene3D" id="3.40.50.1820">
    <property type="entry name" value="alpha/beta hydrolase"/>
    <property type="match status" value="1"/>
</dbReference>
<dbReference type="GO" id="GO:0008168">
    <property type="term" value="F:methyltransferase activity"/>
    <property type="evidence" value="ECO:0007669"/>
    <property type="project" value="UniProtKB-KW"/>
</dbReference>
<proteinExistence type="predicted"/>
<protein>
    <submittedName>
        <fullName evidence="1">Protein-L-isoaspartate O-methyltransferase</fullName>
    </submittedName>
</protein>
<dbReference type="InterPro" id="IPR029058">
    <property type="entry name" value="AB_hydrolase_fold"/>
</dbReference>
<keyword evidence="1" id="KW-0808">Transferase</keyword>
<sequence>MRQEISMDPDVREVSVQAGGVTLGGSLGVPTGARGLVIFAHGSGSSRFSPRNRAVARVLRAYGLATLLFDLLDEAEEVEDAGSGELRFDIPFLARRLAAVTDWARMEPELASLRLGYFGSSTGAAAALVAAALHPDLIHAVVSRGGRPDLAGPVLHRVQAPTLLLVGGQDVGVLELNESSLARLEGLKGIQIIPGATHLFEEPGALEEVARLAGAWFRRFLGRAELEARA</sequence>
<keyword evidence="2" id="KW-1185">Reference proteome</keyword>
<accession>A0A0H4XQ15</accession>
<evidence type="ECO:0000313" key="1">
    <source>
        <dbReference type="EMBL" id="AKQ70467.1"/>
    </source>
</evidence>
<keyword evidence="1" id="KW-0489">Methyltransferase</keyword>
<dbReference type="eggNOG" id="COG0412">
    <property type="taxonomic scope" value="Bacteria"/>
</dbReference>
<dbReference type="PANTHER" id="PTHR22946">
    <property type="entry name" value="DIENELACTONE HYDROLASE DOMAIN-CONTAINING PROTEIN-RELATED"/>
    <property type="match status" value="1"/>
</dbReference>
<name>A0A0H4XQ15_9BACT</name>